<evidence type="ECO:0000256" key="3">
    <source>
        <dbReference type="ARBA" id="ARBA00022475"/>
    </source>
</evidence>
<dbReference type="OrthoDB" id="424208at2"/>
<feature type="transmembrane region" description="Helical" evidence="7">
    <location>
        <begin position="154"/>
        <end position="173"/>
    </location>
</feature>
<evidence type="ECO:0000256" key="4">
    <source>
        <dbReference type="ARBA" id="ARBA00022692"/>
    </source>
</evidence>
<keyword evidence="3" id="KW-1003">Cell membrane</keyword>
<feature type="transmembrane region" description="Helical" evidence="7">
    <location>
        <begin position="40"/>
        <end position="64"/>
    </location>
</feature>
<dbReference type="InterPro" id="IPR002771">
    <property type="entry name" value="Multi_antbiot-R_MarC"/>
</dbReference>
<dbReference type="Pfam" id="PF01914">
    <property type="entry name" value="MarC"/>
    <property type="match status" value="1"/>
</dbReference>
<comment type="similarity">
    <text evidence="2 7">Belongs to the UPF0056 (MarC) family.</text>
</comment>
<keyword evidence="9" id="KW-1185">Reference proteome</keyword>
<comment type="subcellular location">
    <subcellularLocation>
        <location evidence="1 7">Cell membrane</location>
        <topology evidence="1 7">Multi-pass membrane protein</topology>
    </subcellularLocation>
</comment>
<evidence type="ECO:0000256" key="6">
    <source>
        <dbReference type="ARBA" id="ARBA00023136"/>
    </source>
</evidence>
<protein>
    <recommendedName>
        <fullName evidence="7">UPF0056 membrane protein</fullName>
    </recommendedName>
</protein>
<keyword evidence="6 7" id="KW-0472">Membrane</keyword>
<sequence length="224" mass="23954">MDTQLLSTFAASLFALLNPLGVLPVFISYTAKENKGVQKWLAVLLSLTVLGLLLLFLLTGSSLLQFFGITLDSFRIAGGILLLLIGINLVTGNMKGKVQDVAEQDNQSDLEEAKSVYRKIVIPLAMPLLVGPGVIANVILYANEIQANKDGFQIVELAAVCVFISSIVCAILLSGQWLQRILGNVGLSIATRILGLLVASIGVQFITSGLTSILVHQIAPQLRL</sequence>
<reference evidence="9" key="1">
    <citation type="submission" date="2015-10" db="EMBL/GenBank/DDBJ databases">
        <authorList>
            <person name="Regsiter A."/>
            <person name="william w."/>
        </authorList>
    </citation>
    <scope>NUCLEOTIDE SEQUENCE [LARGE SCALE GENOMIC DNA]</scope>
</reference>
<keyword evidence="4 7" id="KW-0812">Transmembrane</keyword>
<gene>
    <name evidence="8" type="ORF">PL9214430224</name>
</gene>
<evidence type="ECO:0000256" key="2">
    <source>
        <dbReference type="ARBA" id="ARBA00009784"/>
    </source>
</evidence>
<evidence type="ECO:0000256" key="5">
    <source>
        <dbReference type="ARBA" id="ARBA00022989"/>
    </source>
</evidence>
<proteinExistence type="inferred from homology"/>
<feature type="transmembrane region" description="Helical" evidence="7">
    <location>
        <begin position="76"/>
        <end position="94"/>
    </location>
</feature>
<organism evidence="8 9">
    <name type="scientific">Planktothrix tepida PCC 9214</name>
    <dbReference type="NCBI Taxonomy" id="671072"/>
    <lineage>
        <taxon>Bacteria</taxon>
        <taxon>Bacillati</taxon>
        <taxon>Cyanobacteriota</taxon>
        <taxon>Cyanophyceae</taxon>
        <taxon>Oscillatoriophycideae</taxon>
        <taxon>Oscillatoriales</taxon>
        <taxon>Microcoleaceae</taxon>
        <taxon>Planktothrix</taxon>
    </lineage>
</organism>
<evidence type="ECO:0000256" key="1">
    <source>
        <dbReference type="ARBA" id="ARBA00004651"/>
    </source>
</evidence>
<accession>A0A1J1LK07</accession>
<dbReference type="Proteomes" id="UP000184315">
    <property type="component" value="Unassembled WGS sequence"/>
</dbReference>
<name>A0A1J1LK07_9CYAN</name>
<dbReference type="PANTHER" id="PTHR33508">
    <property type="entry name" value="UPF0056 MEMBRANE PROTEIN YHCE"/>
    <property type="match status" value="1"/>
</dbReference>
<dbReference type="EMBL" id="CZDF01000148">
    <property type="protein sequence ID" value="CUR32252.1"/>
    <property type="molecule type" value="Genomic_DNA"/>
</dbReference>
<dbReference type="AlphaFoldDB" id="A0A1J1LK07"/>
<dbReference type="NCBIfam" id="TIGR00427">
    <property type="entry name" value="NAAT family transporter"/>
    <property type="match status" value="1"/>
</dbReference>
<feature type="transmembrane region" description="Helical" evidence="7">
    <location>
        <begin position="193"/>
        <end position="215"/>
    </location>
</feature>
<feature type="transmembrane region" description="Helical" evidence="7">
    <location>
        <begin position="120"/>
        <end position="142"/>
    </location>
</feature>
<dbReference type="PANTHER" id="PTHR33508:SF1">
    <property type="entry name" value="UPF0056 MEMBRANE PROTEIN YHCE"/>
    <property type="match status" value="1"/>
</dbReference>
<evidence type="ECO:0000256" key="7">
    <source>
        <dbReference type="RuleBase" id="RU362048"/>
    </source>
</evidence>
<dbReference type="GO" id="GO:0005886">
    <property type="term" value="C:plasma membrane"/>
    <property type="evidence" value="ECO:0007669"/>
    <property type="project" value="UniProtKB-SubCell"/>
</dbReference>
<evidence type="ECO:0000313" key="8">
    <source>
        <dbReference type="EMBL" id="CUR32252.1"/>
    </source>
</evidence>
<dbReference type="STRING" id="671072.PL9214430224"/>
<dbReference type="RefSeq" id="WP_072718998.1">
    <property type="nucleotide sequence ID" value="NZ_LN889796.1"/>
</dbReference>
<comment type="caution">
    <text evidence="7">Lacks conserved residue(s) required for the propagation of feature annotation.</text>
</comment>
<evidence type="ECO:0000313" key="9">
    <source>
        <dbReference type="Proteomes" id="UP000184315"/>
    </source>
</evidence>
<keyword evidence="5 7" id="KW-1133">Transmembrane helix</keyword>